<proteinExistence type="predicted"/>
<evidence type="ECO:0000313" key="2">
    <source>
        <dbReference type="Proteomes" id="UP001595764"/>
    </source>
</evidence>
<protein>
    <submittedName>
        <fullName evidence="1">Uncharacterized protein</fullName>
    </submittedName>
</protein>
<dbReference type="Proteomes" id="UP001595764">
    <property type="component" value="Unassembled WGS sequence"/>
</dbReference>
<sequence length="44" mass="5141">MSEQNLRAARRTWHHLRDLGLLTEHVEEFLQREITDARGGRVAA</sequence>
<accession>A0ABV7QCV4</accession>
<dbReference type="EMBL" id="JBHRWI010000015">
    <property type="protein sequence ID" value="MFC3510577.1"/>
    <property type="molecule type" value="Genomic_DNA"/>
</dbReference>
<keyword evidence="2" id="KW-1185">Reference proteome</keyword>
<gene>
    <name evidence="1" type="ORF">ACFORO_10425</name>
</gene>
<comment type="caution">
    <text evidence="1">The sequence shown here is derived from an EMBL/GenBank/DDBJ whole genome shotgun (WGS) entry which is preliminary data.</text>
</comment>
<name>A0ABV7QCV4_9PSEU</name>
<organism evidence="1 2">
    <name type="scientific">Amycolatopsis halotolerans</name>
    <dbReference type="NCBI Taxonomy" id="330083"/>
    <lineage>
        <taxon>Bacteria</taxon>
        <taxon>Bacillati</taxon>
        <taxon>Actinomycetota</taxon>
        <taxon>Actinomycetes</taxon>
        <taxon>Pseudonocardiales</taxon>
        <taxon>Pseudonocardiaceae</taxon>
        <taxon>Amycolatopsis</taxon>
    </lineage>
</organism>
<evidence type="ECO:0000313" key="1">
    <source>
        <dbReference type="EMBL" id="MFC3510577.1"/>
    </source>
</evidence>
<dbReference type="RefSeq" id="WP_377868683.1">
    <property type="nucleotide sequence ID" value="NZ_JBHMAY010000007.1"/>
</dbReference>
<reference evidence="2" key="1">
    <citation type="journal article" date="2019" name="Int. J. Syst. Evol. Microbiol.">
        <title>The Global Catalogue of Microorganisms (GCM) 10K type strain sequencing project: providing services to taxonomists for standard genome sequencing and annotation.</title>
        <authorList>
            <consortium name="The Broad Institute Genomics Platform"/>
            <consortium name="The Broad Institute Genome Sequencing Center for Infectious Disease"/>
            <person name="Wu L."/>
            <person name="Ma J."/>
        </authorList>
    </citation>
    <scope>NUCLEOTIDE SEQUENCE [LARGE SCALE GENOMIC DNA]</scope>
    <source>
        <strain evidence="2">CGMCC 4.7682</strain>
    </source>
</reference>